<dbReference type="PANTHER" id="PTHR11895:SF176">
    <property type="entry name" value="AMIDASE AMID-RELATED"/>
    <property type="match status" value="1"/>
</dbReference>
<dbReference type="InterPro" id="IPR036928">
    <property type="entry name" value="AS_sf"/>
</dbReference>
<dbReference type="InterPro" id="IPR023631">
    <property type="entry name" value="Amidase_dom"/>
</dbReference>
<dbReference type="Proteomes" id="UP000319142">
    <property type="component" value="Unassembled WGS sequence"/>
</dbReference>
<evidence type="ECO:0000259" key="1">
    <source>
        <dbReference type="Pfam" id="PF01425"/>
    </source>
</evidence>
<dbReference type="InterPro" id="IPR000120">
    <property type="entry name" value="Amidase"/>
</dbReference>
<name>A0A558B5D8_9GAMM</name>
<reference evidence="2 3" key="1">
    <citation type="submission" date="2019-07" db="EMBL/GenBank/DDBJ databases">
        <title>The pathways for chlorine oxyanion respiration interact through the shared metabolite chlorate.</title>
        <authorList>
            <person name="Barnum T.P."/>
            <person name="Cheng Y."/>
            <person name="Hill K.A."/>
            <person name="Lucas L.N."/>
            <person name="Carlson H.K."/>
            <person name="Coates J.D."/>
        </authorList>
    </citation>
    <scope>NUCLEOTIDE SEQUENCE [LARGE SCALE GENOMIC DNA]</scope>
    <source>
        <strain evidence="2">UCB</strain>
    </source>
</reference>
<dbReference type="GO" id="GO:0003824">
    <property type="term" value="F:catalytic activity"/>
    <property type="evidence" value="ECO:0007669"/>
    <property type="project" value="InterPro"/>
</dbReference>
<dbReference type="RefSeq" id="WP_273134325.1">
    <property type="nucleotide sequence ID" value="NZ_VMRX01000038.1"/>
</dbReference>
<evidence type="ECO:0000313" key="3">
    <source>
        <dbReference type="Proteomes" id="UP000319142"/>
    </source>
</evidence>
<dbReference type="EMBL" id="VMRX01000038">
    <property type="protein sequence ID" value="TVT31737.1"/>
    <property type="molecule type" value="Genomic_DNA"/>
</dbReference>
<accession>A0A558B5D8</accession>
<proteinExistence type="predicted"/>
<sequence>MLLATPLRQLARELEAGTLTGEALVAASVEAYESGGNSAYLSWQPESALEFARAGDKVRASGGNTGPLMGIPVSVKDMFGVPGFPTFAGCAQPLPEHWQVAGPVIQALQSQLAPVVGKTHCVELAFGGLGTNPHWGTPRNPRDAHVHRVPGGSSSGAGISLVDGTAALALGTDTAGSVRVPAAMTGVAGLKLTAGRWPTSQIVPLSSTLDTPGLLAHRVDDLAFAFSAMDPVIAKHSQRLAAIPDLEDLTFGVPSGFFWENCSPGIAEAVERALRSLEKAGARLVRFDLSGLDEIFEVFLKGGVAAPELAAFIRKELPDIVPDLDPNVVARLRTAEELPAWEYIHRLELIKRLSSIAAMELEGVDALLSPTVTLTPPDVDSLNEPGAYAAANMQALRNTAMGNYLGLCGLTLPIGKDNAGMPVGLQLLKGPWQEERLLLIGQAVERCLGLGPDILGSCS</sequence>
<feature type="domain" description="Amidase" evidence="1">
    <location>
        <begin position="38"/>
        <end position="438"/>
    </location>
</feature>
<organism evidence="2 3">
    <name type="scientific">Marinobacter vinifirmus</name>
    <dbReference type="NCBI Taxonomy" id="355591"/>
    <lineage>
        <taxon>Bacteria</taxon>
        <taxon>Pseudomonadati</taxon>
        <taxon>Pseudomonadota</taxon>
        <taxon>Gammaproteobacteria</taxon>
        <taxon>Pseudomonadales</taxon>
        <taxon>Marinobacteraceae</taxon>
        <taxon>Marinobacter</taxon>
    </lineage>
</organism>
<gene>
    <name evidence="2" type="ORF">FHK81_14060</name>
</gene>
<comment type="caution">
    <text evidence="2">The sequence shown here is derived from an EMBL/GenBank/DDBJ whole genome shotgun (WGS) entry which is preliminary data.</text>
</comment>
<dbReference type="SUPFAM" id="SSF75304">
    <property type="entry name" value="Amidase signature (AS) enzymes"/>
    <property type="match status" value="1"/>
</dbReference>
<protein>
    <submittedName>
        <fullName evidence="2">Amidase</fullName>
    </submittedName>
</protein>
<dbReference type="AlphaFoldDB" id="A0A558B5D8"/>
<dbReference type="Gene3D" id="3.90.1300.10">
    <property type="entry name" value="Amidase signature (AS) domain"/>
    <property type="match status" value="1"/>
</dbReference>
<dbReference type="Pfam" id="PF01425">
    <property type="entry name" value="Amidase"/>
    <property type="match status" value="1"/>
</dbReference>
<evidence type="ECO:0000313" key="2">
    <source>
        <dbReference type="EMBL" id="TVT31737.1"/>
    </source>
</evidence>
<dbReference type="PANTHER" id="PTHR11895">
    <property type="entry name" value="TRANSAMIDASE"/>
    <property type="match status" value="1"/>
</dbReference>